<dbReference type="EMBL" id="JABWUV010000001">
    <property type="protein sequence ID" value="KAF6387420.1"/>
    <property type="molecule type" value="Genomic_DNA"/>
</dbReference>
<comment type="caution">
    <text evidence="1">The sequence shown here is derived from an EMBL/GenBank/DDBJ whole genome shotgun (WGS) entry which is preliminary data.</text>
</comment>
<protein>
    <submittedName>
        <fullName evidence="1">Uncharacterized protein</fullName>
    </submittedName>
</protein>
<evidence type="ECO:0000313" key="2">
    <source>
        <dbReference type="Proteomes" id="UP000527355"/>
    </source>
</evidence>
<dbReference type="AlphaFoldDB" id="A0A7J8AMU1"/>
<accession>A0A7J8AMU1</accession>
<sequence>MCQRQWEAGDRRAGGRRWSPLGLGIFLNIPDHQVHAGSGIAEAVSIHIVLNDLSEVVSHEVPKGALVGEAQEVWEEHRCVHRSAMDELQGQQVAALQDVSNEDSISIEHTQQDGLDILEALERDAYVDKVSLSHFRKPCVVAHNLIVQLDEGVLTNLHVSVYHGNACQLQPYVV</sequence>
<reference evidence="1 2" key="1">
    <citation type="journal article" date="2020" name="Nature">
        <title>Six reference-quality genomes reveal evolution of bat adaptations.</title>
        <authorList>
            <person name="Jebb D."/>
            <person name="Huang Z."/>
            <person name="Pippel M."/>
            <person name="Hughes G.M."/>
            <person name="Lavrichenko K."/>
            <person name="Devanna P."/>
            <person name="Winkler S."/>
            <person name="Jermiin L.S."/>
            <person name="Skirmuntt E.C."/>
            <person name="Katzourakis A."/>
            <person name="Burkitt-Gray L."/>
            <person name="Ray D.A."/>
            <person name="Sullivan K.A.M."/>
            <person name="Roscito J.G."/>
            <person name="Kirilenko B.M."/>
            <person name="Davalos L.M."/>
            <person name="Corthals A.P."/>
            <person name="Power M.L."/>
            <person name="Jones G."/>
            <person name="Ransome R.D."/>
            <person name="Dechmann D.K.N."/>
            <person name="Locatelli A.G."/>
            <person name="Puechmaille S.J."/>
            <person name="Fedrigo O."/>
            <person name="Jarvis E.D."/>
            <person name="Hiller M."/>
            <person name="Vernes S.C."/>
            <person name="Myers E.W."/>
            <person name="Teeling E.C."/>
        </authorList>
    </citation>
    <scope>NUCLEOTIDE SEQUENCE [LARGE SCALE GENOMIC DNA]</scope>
    <source>
        <strain evidence="1">MMyoMyo1</strain>
        <tissue evidence="1">Flight muscle</tissue>
    </source>
</reference>
<proteinExistence type="predicted"/>
<name>A0A7J8AMU1_MYOMY</name>
<keyword evidence="2" id="KW-1185">Reference proteome</keyword>
<evidence type="ECO:0000313" key="1">
    <source>
        <dbReference type="EMBL" id="KAF6387420.1"/>
    </source>
</evidence>
<organism evidence="1 2">
    <name type="scientific">Myotis myotis</name>
    <name type="common">Greater mouse-eared bat</name>
    <name type="synonym">Vespertilio myotis</name>
    <dbReference type="NCBI Taxonomy" id="51298"/>
    <lineage>
        <taxon>Eukaryota</taxon>
        <taxon>Metazoa</taxon>
        <taxon>Chordata</taxon>
        <taxon>Craniata</taxon>
        <taxon>Vertebrata</taxon>
        <taxon>Euteleostomi</taxon>
        <taxon>Mammalia</taxon>
        <taxon>Eutheria</taxon>
        <taxon>Laurasiatheria</taxon>
        <taxon>Chiroptera</taxon>
        <taxon>Yangochiroptera</taxon>
        <taxon>Vespertilionidae</taxon>
        <taxon>Myotis</taxon>
    </lineage>
</organism>
<gene>
    <name evidence="1" type="ORF">mMyoMyo1_007918</name>
</gene>
<dbReference type="Proteomes" id="UP000527355">
    <property type="component" value="Unassembled WGS sequence"/>
</dbReference>